<feature type="compositionally biased region" description="Low complexity" evidence="1">
    <location>
        <begin position="195"/>
        <end position="208"/>
    </location>
</feature>
<dbReference type="AlphaFoldDB" id="A0A0D6JEN4"/>
<evidence type="ECO:0000256" key="1">
    <source>
        <dbReference type="SAM" id="MobiDB-lite"/>
    </source>
</evidence>
<name>A0A0D6JEN4_9HYPH</name>
<gene>
    <name evidence="2" type="ORF">YBN1229_v1_1620</name>
</gene>
<dbReference type="EMBL" id="LN829119">
    <property type="protein sequence ID" value="CPR18239.1"/>
    <property type="molecule type" value="Genomic_DNA"/>
</dbReference>
<reference evidence="3" key="1">
    <citation type="submission" date="2015-02" db="EMBL/GenBank/DDBJ databases">
        <authorList>
            <person name="Chooi Y.-H."/>
        </authorList>
    </citation>
    <scope>NUCLEOTIDE SEQUENCE [LARGE SCALE GENOMIC DNA]</scope>
    <source>
        <strain evidence="3">strain Y</strain>
    </source>
</reference>
<dbReference type="Pfam" id="PF11748">
    <property type="entry name" value="DUF3306"/>
    <property type="match status" value="1"/>
</dbReference>
<organism evidence="2 3">
    <name type="scientific">Candidatus Filomicrobium marinum</name>
    <dbReference type="NCBI Taxonomy" id="1608628"/>
    <lineage>
        <taxon>Bacteria</taxon>
        <taxon>Pseudomonadati</taxon>
        <taxon>Pseudomonadota</taxon>
        <taxon>Alphaproteobacteria</taxon>
        <taxon>Hyphomicrobiales</taxon>
        <taxon>Hyphomicrobiaceae</taxon>
        <taxon>Filomicrobium</taxon>
    </lineage>
</organism>
<dbReference type="Proteomes" id="UP000033187">
    <property type="component" value="Chromosome 1"/>
</dbReference>
<sequence length="235" mass="25445">MSQERIEGFLGRWSRLKQADRTGEAQVDADISEAEAGRKSPASEIDQQTSAAPSEGEVRGEAEAQKPEVRDFSKFDFDSLGYDSDYEQFMEADVPDDVRNTALRKLWVSNPVLANMDGLDDYCEDYTDAAVCLPKGMMKTAYRFGRGFLSDEEVAEWEALGKPVEETEVTAVDPEAKQGAEEAVASKTSQDDWSDTAATSGAACAAALKAEEAEAEAADETADTESTALPPSQKS</sequence>
<dbReference type="KEGG" id="fiy:BN1229_v1_1620"/>
<protein>
    <recommendedName>
        <fullName evidence="4">DUF3306 domain-containing protein</fullName>
    </recommendedName>
</protein>
<accession>A0A0D6JEN4</accession>
<proteinExistence type="predicted"/>
<dbReference type="KEGG" id="fil:BN1229_v1_1617"/>
<feature type="region of interest" description="Disordered" evidence="1">
    <location>
        <begin position="18"/>
        <end position="67"/>
    </location>
</feature>
<evidence type="ECO:0008006" key="4">
    <source>
        <dbReference type="Google" id="ProtNLM"/>
    </source>
</evidence>
<feature type="compositionally biased region" description="Acidic residues" evidence="1">
    <location>
        <begin position="213"/>
        <end position="223"/>
    </location>
</feature>
<dbReference type="RefSeq" id="WP_052743772.1">
    <property type="nucleotide sequence ID" value="NZ_LN829118.1"/>
</dbReference>
<feature type="region of interest" description="Disordered" evidence="1">
    <location>
        <begin position="167"/>
        <end position="235"/>
    </location>
</feature>
<feature type="compositionally biased region" description="Basic and acidic residues" evidence="1">
    <location>
        <begin position="56"/>
        <end position="67"/>
    </location>
</feature>
<evidence type="ECO:0000313" key="2">
    <source>
        <dbReference type="EMBL" id="CPR18239.1"/>
    </source>
</evidence>
<dbReference type="InterPro" id="IPR021735">
    <property type="entry name" value="DUF3306"/>
</dbReference>
<evidence type="ECO:0000313" key="3">
    <source>
        <dbReference type="Proteomes" id="UP000033187"/>
    </source>
</evidence>
<keyword evidence="3" id="KW-1185">Reference proteome</keyword>
<dbReference type="OrthoDB" id="8100830at2"/>